<dbReference type="AlphaFoldDB" id="R4PW55"/>
<feature type="region of interest" description="Disordered" evidence="1">
    <location>
        <begin position="258"/>
        <end position="311"/>
    </location>
</feature>
<accession>R4PW55</accession>
<keyword evidence="4" id="KW-1185">Reference proteome</keyword>
<dbReference type="STRING" id="1332188.L336_0273"/>
<dbReference type="OrthoDB" id="9768348at2"/>
<reference evidence="3 4" key="1">
    <citation type="journal article" date="2013" name="Nat. Biotechnol.">
        <title>Genome sequences of rare, uncultured bacteria obtained by differential coverage binning of multiple metagenomes.</title>
        <authorList>
            <person name="Albertsen M."/>
            <person name="Hugenholtz P."/>
            <person name="Skarshewski A."/>
            <person name="Nielsen K.L."/>
            <person name="Tyson G.W."/>
            <person name="Nielsen P.H."/>
        </authorList>
    </citation>
    <scope>NUCLEOTIDE SEQUENCE [LARGE SCALE GENOMIC DNA]</scope>
    <source>
        <strain evidence="3">TM71</strain>
    </source>
</reference>
<keyword evidence="2" id="KW-0472">Membrane</keyword>
<feature type="compositionally biased region" description="Basic and acidic residues" evidence="1">
    <location>
        <begin position="263"/>
        <end position="273"/>
    </location>
</feature>
<sequence length="359" mass="38342">MTELDFDELDRAVNDLMQDVDTTKRPSGLDDPEEKIVKLDSSPATSSPSTQIAEESVQGVTASASTVPPAIKRRGQFMDMIHPSSDMKKAATPGVKREGITIQPSPTQPHEDMVASPAPTENGTTSEAEPNDEQPPVIESGNSLLETPTDSTDEVGYPDPMEFTGKDEATDHTSDSSIEEAESTTQNDPVVDTSDQHQDMPVDDEPLSSPFLPDAKVEKRPLGSQDISTVSTEVEGDSAPPVILPAELGTEVLAIESTGGTHSEIESEIERDISPSSEPVMDTPAASDTTQTGSIAQQYAEKPSTSATSTGAIYDTDTYHQPLDHTPKKRSILGIVIWMLSLILIGAAAAAAYFYFAPR</sequence>
<feature type="compositionally biased region" description="Basic and acidic residues" evidence="1">
    <location>
        <begin position="164"/>
        <end position="174"/>
    </location>
</feature>
<feature type="compositionally biased region" description="Polar residues" evidence="1">
    <location>
        <begin position="286"/>
        <end position="311"/>
    </location>
</feature>
<protein>
    <submittedName>
        <fullName evidence="3">Uncharacterized protein</fullName>
    </submittedName>
</protein>
<proteinExistence type="predicted"/>
<keyword evidence="2" id="KW-1133">Transmembrane helix</keyword>
<feature type="compositionally biased region" description="Polar residues" evidence="1">
    <location>
        <begin position="42"/>
        <end position="66"/>
    </location>
</feature>
<dbReference type="RefSeq" id="WP_015641432.1">
    <property type="nucleotide sequence ID" value="NC_021219.1"/>
</dbReference>
<dbReference type="Proteomes" id="UP000013893">
    <property type="component" value="Chromosome"/>
</dbReference>
<keyword evidence="2" id="KW-0812">Transmembrane</keyword>
<feature type="transmembrane region" description="Helical" evidence="2">
    <location>
        <begin position="332"/>
        <end position="356"/>
    </location>
</feature>
<evidence type="ECO:0000256" key="1">
    <source>
        <dbReference type="SAM" id="MobiDB-lite"/>
    </source>
</evidence>
<feature type="compositionally biased region" description="Polar residues" evidence="1">
    <location>
        <begin position="119"/>
        <end position="128"/>
    </location>
</feature>
<dbReference type="EMBL" id="CP005957">
    <property type="protein sequence ID" value="AGL61982.1"/>
    <property type="molecule type" value="Genomic_DNA"/>
</dbReference>
<evidence type="ECO:0000313" key="3">
    <source>
        <dbReference type="EMBL" id="AGL61982.1"/>
    </source>
</evidence>
<gene>
    <name evidence="3" type="ORF">L336_0273</name>
</gene>
<dbReference type="HOGENOM" id="CLU_770946_0_0_0"/>
<dbReference type="KEGG" id="saal:L336_0273"/>
<evidence type="ECO:0000313" key="4">
    <source>
        <dbReference type="Proteomes" id="UP000013893"/>
    </source>
</evidence>
<evidence type="ECO:0000256" key="2">
    <source>
        <dbReference type="SAM" id="Phobius"/>
    </source>
</evidence>
<feature type="region of interest" description="Disordered" evidence="1">
    <location>
        <begin position="17"/>
        <end position="241"/>
    </location>
</feature>
<feature type="compositionally biased region" description="Basic and acidic residues" evidence="1">
    <location>
        <begin position="85"/>
        <end position="99"/>
    </location>
</feature>
<organism evidence="3 4">
    <name type="scientific">Candidatus Saccharimonas aalborgensis</name>
    <dbReference type="NCBI Taxonomy" id="1332188"/>
    <lineage>
        <taxon>Bacteria</taxon>
        <taxon>Candidatus Saccharimonadota</taxon>
        <taxon>Candidatus Saccharimonadia</taxon>
        <taxon>Candidatus Saccharimonadales</taxon>
        <taxon>Candidatus Saccharimonadaceae</taxon>
        <taxon>Candidatus Saccharimonas</taxon>
    </lineage>
</organism>
<feature type="compositionally biased region" description="Polar residues" evidence="1">
    <location>
        <begin position="140"/>
        <end position="150"/>
    </location>
</feature>
<feature type="compositionally biased region" description="Basic and acidic residues" evidence="1">
    <location>
        <begin position="21"/>
        <end position="38"/>
    </location>
</feature>
<name>R4PW55_9BACT</name>